<sequence length="243" mass="26128">MAAANSTGRRRWLWLLAYVLAFVAFVVLQQTYGGDEAGPGGSTSAPVPAPSSAAAAEAVELLKSLAVREPDPSGGYDRALFGPAWTDDVTVAGGRNGCDTRNDVLKRDLVNIKLAPVTKECTVEAGTLYDPYTGREIYFRRGVDTSSAVQIDHVVALSDAWEKGARLLDAQARKNLANDPRNLLAVDGPTNQGKGDKDAAQWLPPNPEYRCTYVSRQIEVKAEYGLWITPDEKDAMAGVLATC</sequence>
<gene>
    <name evidence="2" type="ORF">RHRU231_870007</name>
</gene>
<dbReference type="RefSeq" id="WP_010593504.1">
    <property type="nucleotide sequence ID" value="NZ_CP024315.1"/>
</dbReference>
<dbReference type="InterPro" id="IPR011089">
    <property type="entry name" value="GmrSD_C"/>
</dbReference>
<dbReference type="eggNOG" id="COG2356">
    <property type="taxonomic scope" value="Bacteria"/>
</dbReference>
<dbReference type="OrthoDB" id="5196645at2"/>
<organism evidence="2 3">
    <name type="scientific">Rhodococcus ruber</name>
    <dbReference type="NCBI Taxonomy" id="1830"/>
    <lineage>
        <taxon>Bacteria</taxon>
        <taxon>Bacillati</taxon>
        <taxon>Actinomycetota</taxon>
        <taxon>Actinomycetes</taxon>
        <taxon>Mycobacteriales</taxon>
        <taxon>Nocardiaceae</taxon>
        <taxon>Rhodococcus</taxon>
    </lineage>
</organism>
<evidence type="ECO:0000313" key="3">
    <source>
        <dbReference type="Proteomes" id="UP000042997"/>
    </source>
</evidence>
<accession>A0A098BSU5</accession>
<dbReference type="Proteomes" id="UP000042997">
    <property type="component" value="Unassembled WGS sequence"/>
</dbReference>
<protein>
    <recommendedName>
        <fullName evidence="1">GmrSD restriction endonucleases C-terminal domain-containing protein</fullName>
    </recommendedName>
</protein>
<evidence type="ECO:0000259" key="1">
    <source>
        <dbReference type="Pfam" id="PF07510"/>
    </source>
</evidence>
<name>A0A098BSU5_9NOCA</name>
<proteinExistence type="predicted"/>
<dbReference type="KEGG" id="rrz:CS378_12210"/>
<dbReference type="PANTHER" id="PTHR24094">
    <property type="entry name" value="SECRETED PROTEIN"/>
    <property type="match status" value="1"/>
</dbReference>
<dbReference type="PANTHER" id="PTHR24094:SF15">
    <property type="entry name" value="AMP-DEPENDENT SYNTHETASE_LIGASE DOMAIN-CONTAINING PROTEIN-RELATED"/>
    <property type="match status" value="1"/>
</dbReference>
<reference evidence="2 3" key="1">
    <citation type="journal article" date="2014" name="Genome Announc.">
        <title>Draft Genome Sequence of Propane- and Butane-Oxidizing Actinobacterium Rhodococcus ruber IEGM 231.</title>
        <authorList>
            <person name="Ivshina I.B."/>
            <person name="Kuyukina M.S."/>
            <person name="Krivoruchko A.V."/>
            <person name="Barbe V."/>
            <person name="Fischer C."/>
        </authorList>
    </citation>
    <scope>NUCLEOTIDE SEQUENCE [LARGE SCALE GENOMIC DNA]</scope>
</reference>
<dbReference type="Pfam" id="PF07510">
    <property type="entry name" value="GmrSD_C"/>
    <property type="match status" value="1"/>
</dbReference>
<feature type="domain" description="GmrSD restriction endonucleases C-terminal" evidence="1">
    <location>
        <begin position="99"/>
        <end position="238"/>
    </location>
</feature>
<evidence type="ECO:0000313" key="2">
    <source>
        <dbReference type="EMBL" id="CDZ91753.1"/>
    </source>
</evidence>
<dbReference type="EMBL" id="CCSD01000102">
    <property type="protein sequence ID" value="CDZ91753.1"/>
    <property type="molecule type" value="Genomic_DNA"/>
</dbReference>
<dbReference type="AlphaFoldDB" id="A0A098BSU5"/>